<sequence>NFEGLTCTCSRNDKKSSNTAVRPKNLIYTKFEDHDLNYPQCKEDLEYKEKHNGSVSLSQIIGSPKCTHRKSTPVRGPNEIHYSLSSPFLPTYHQDYQSKTKDLTSSGSSRYGSSDASPEGIDQHYVFFKKSDHDRPLSDFERDNLLCIQEWKEKQRKILKNLEKQVEDLPHPYFHQRLYYSDTQNQRHSLEELSPREGSPFPRRKEYPPTAFFPSKVASSKALRSLSLEEETEEESFTEQKEQKEQKEEKEQNKEFRNERVWENYTDRFSKISQNG</sequence>
<comment type="caution">
    <text evidence="2">The sequence shown here is derived from an EMBL/GenBank/DDBJ whole genome shotgun (WGS) entry which is preliminary data.</text>
</comment>
<dbReference type="AlphaFoldDB" id="A0A5N5T3C1"/>
<protein>
    <submittedName>
        <fullName evidence="2">Uncharacterized protein</fullName>
    </submittedName>
</protein>
<evidence type="ECO:0000256" key="1">
    <source>
        <dbReference type="SAM" id="MobiDB-lite"/>
    </source>
</evidence>
<feature type="compositionally biased region" description="Acidic residues" evidence="1">
    <location>
        <begin position="228"/>
        <end position="237"/>
    </location>
</feature>
<dbReference type="Proteomes" id="UP000326759">
    <property type="component" value="Unassembled WGS sequence"/>
</dbReference>
<proteinExistence type="predicted"/>
<organism evidence="2 3">
    <name type="scientific">Armadillidium nasatum</name>
    <dbReference type="NCBI Taxonomy" id="96803"/>
    <lineage>
        <taxon>Eukaryota</taxon>
        <taxon>Metazoa</taxon>
        <taxon>Ecdysozoa</taxon>
        <taxon>Arthropoda</taxon>
        <taxon>Crustacea</taxon>
        <taxon>Multicrustacea</taxon>
        <taxon>Malacostraca</taxon>
        <taxon>Eumalacostraca</taxon>
        <taxon>Peracarida</taxon>
        <taxon>Isopoda</taxon>
        <taxon>Oniscidea</taxon>
        <taxon>Crinocheta</taxon>
        <taxon>Armadillidiidae</taxon>
        <taxon>Armadillidium</taxon>
    </lineage>
</organism>
<accession>A0A5N5T3C1</accession>
<reference evidence="2 3" key="1">
    <citation type="journal article" date="2019" name="PLoS Biol.">
        <title>Sex chromosomes control vertical transmission of feminizing Wolbachia symbionts in an isopod.</title>
        <authorList>
            <person name="Becking T."/>
            <person name="Chebbi M.A."/>
            <person name="Giraud I."/>
            <person name="Moumen B."/>
            <person name="Laverre T."/>
            <person name="Caubet Y."/>
            <person name="Peccoud J."/>
            <person name="Gilbert C."/>
            <person name="Cordaux R."/>
        </authorList>
    </citation>
    <scope>NUCLEOTIDE SEQUENCE [LARGE SCALE GENOMIC DNA]</scope>
    <source>
        <strain evidence="2">ANa2</strain>
        <tissue evidence="2">Whole body excluding digestive tract and cuticle</tissue>
    </source>
</reference>
<dbReference type="EMBL" id="SEYY01013762">
    <property type="protein sequence ID" value="KAB7500509.1"/>
    <property type="molecule type" value="Genomic_DNA"/>
</dbReference>
<dbReference type="OrthoDB" id="6374694at2759"/>
<gene>
    <name evidence="2" type="ORF">Anas_03341</name>
</gene>
<name>A0A5N5T3C1_9CRUS</name>
<evidence type="ECO:0000313" key="3">
    <source>
        <dbReference type="Proteomes" id="UP000326759"/>
    </source>
</evidence>
<feature type="region of interest" description="Disordered" evidence="1">
    <location>
        <begin position="185"/>
        <end position="212"/>
    </location>
</feature>
<feature type="region of interest" description="Disordered" evidence="1">
    <location>
        <begin position="224"/>
        <end position="258"/>
    </location>
</feature>
<feature type="compositionally biased region" description="Basic and acidic residues" evidence="1">
    <location>
        <begin position="238"/>
        <end position="258"/>
    </location>
</feature>
<keyword evidence="3" id="KW-1185">Reference proteome</keyword>
<evidence type="ECO:0000313" key="2">
    <source>
        <dbReference type="EMBL" id="KAB7500509.1"/>
    </source>
</evidence>
<feature type="non-terminal residue" evidence="2">
    <location>
        <position position="1"/>
    </location>
</feature>